<organism evidence="2 3">
    <name type="scientific">Pseudomonas vranovensis</name>
    <dbReference type="NCBI Taxonomy" id="321661"/>
    <lineage>
        <taxon>Bacteria</taxon>
        <taxon>Pseudomonadati</taxon>
        <taxon>Pseudomonadota</taxon>
        <taxon>Gammaproteobacteria</taxon>
        <taxon>Pseudomonadales</taxon>
        <taxon>Pseudomonadaceae</taxon>
        <taxon>Pseudomonas</taxon>
    </lineage>
</organism>
<accession>A0A423DTY4</accession>
<dbReference type="AlphaFoldDB" id="A0A423DTY4"/>
<evidence type="ECO:0000313" key="3">
    <source>
        <dbReference type="Proteomes" id="UP000285286"/>
    </source>
</evidence>
<feature type="compositionally biased region" description="Low complexity" evidence="1">
    <location>
        <begin position="1"/>
        <end position="17"/>
    </location>
</feature>
<sequence length="147" mass="16172">MRSSMALTMAASMSSSSRRADNGRRRVRSPETICSALAWIARIRLSGLRRSRYQPAMPGMMVSDRPQSRAWRMIRVTTNSEPLSRTSTSQRPSRTLIATASQLSRGRCGSSASRQRLSSWILPSRPSSGGIWRTCPPSALNCASNSP</sequence>
<evidence type="ECO:0000256" key="1">
    <source>
        <dbReference type="SAM" id="MobiDB-lite"/>
    </source>
</evidence>
<proteinExistence type="predicted"/>
<gene>
    <name evidence="2" type="ORF">BHU25_08920</name>
</gene>
<reference evidence="2 3" key="1">
    <citation type="submission" date="2016-10" db="EMBL/GenBank/DDBJ databases">
        <title>Comparative genome analysis of multiple Pseudomonas spp. focuses on biocontrol and plant growth promoting traits.</title>
        <authorList>
            <person name="Tao X.-Y."/>
            <person name="Taylor C.G."/>
        </authorList>
    </citation>
    <scope>NUCLEOTIDE SEQUENCE [LARGE SCALE GENOMIC DNA]</scope>
    <source>
        <strain evidence="2 3">15D11</strain>
    </source>
</reference>
<dbReference type="EMBL" id="MOAM01000015">
    <property type="protein sequence ID" value="ROL75514.1"/>
    <property type="molecule type" value="Genomic_DNA"/>
</dbReference>
<dbReference type="Proteomes" id="UP000285286">
    <property type="component" value="Unassembled WGS sequence"/>
</dbReference>
<evidence type="ECO:0000313" key="2">
    <source>
        <dbReference type="EMBL" id="ROL75514.1"/>
    </source>
</evidence>
<protein>
    <submittedName>
        <fullName evidence="2">Uncharacterized protein</fullName>
    </submittedName>
</protein>
<keyword evidence="3" id="KW-1185">Reference proteome</keyword>
<feature type="region of interest" description="Disordered" evidence="1">
    <location>
        <begin position="1"/>
        <end position="27"/>
    </location>
</feature>
<name>A0A423DTY4_9PSED</name>
<comment type="caution">
    <text evidence="2">The sequence shown here is derived from an EMBL/GenBank/DDBJ whole genome shotgun (WGS) entry which is preliminary data.</text>
</comment>